<keyword evidence="6" id="KW-1185">Reference proteome</keyword>
<evidence type="ECO:0000256" key="4">
    <source>
        <dbReference type="ARBA" id="ARBA00022737"/>
    </source>
</evidence>
<dbReference type="Proteomes" id="UP000250266">
    <property type="component" value="Unassembled WGS sequence"/>
</dbReference>
<dbReference type="GO" id="GO:0005737">
    <property type="term" value="C:cytoplasm"/>
    <property type="evidence" value="ECO:0007669"/>
    <property type="project" value="TreeGrafter"/>
</dbReference>
<dbReference type="GO" id="GO:0008318">
    <property type="term" value="F:protein prenyltransferase activity"/>
    <property type="evidence" value="ECO:0007669"/>
    <property type="project" value="InterPro"/>
</dbReference>
<name>A0A8E2JK48_9PEZI</name>
<protein>
    <recommendedName>
        <fullName evidence="7">Protein prenylyltransferase</fullName>
    </recommendedName>
</protein>
<dbReference type="SUPFAM" id="SSF48439">
    <property type="entry name" value="Protein prenylyltransferase"/>
    <property type="match status" value="1"/>
</dbReference>
<sequence>MEYSQDQAYNTLCEFFKANEDAVVEIEVLPSALSPADSLVLQDGVNIGIPKTLLVQAYLKAHSLFFLRANDPTNELTACEASKIMLLFDPEHLTAANFRKRRLIKLQDESMKDTEINMSREIRRELLFLDSIVTSPLHRQTKSPTLWFHRYWLVSNMLINTMSFASYDELYSSFVKPELEIVFKAGERHPMNYYAWRYANRLMKRLHTLDEHSHDEQFDLAIKYIYRPATMIVENWCLQHPSDHSGWSFLHFMLHSFSPLPELITCKIIDYTLKLQLENESTWGFIRIIVAEGFIPGGSQENIIQRLIEYENKRYTIDKTAREISSSSQICNQNPCRKAINWIEKNKQNIQ</sequence>
<keyword evidence="3" id="KW-0808">Transferase</keyword>
<dbReference type="Pfam" id="PF01239">
    <property type="entry name" value="PPTA"/>
    <property type="match status" value="2"/>
</dbReference>
<evidence type="ECO:0000256" key="2">
    <source>
        <dbReference type="ARBA" id="ARBA00022602"/>
    </source>
</evidence>
<evidence type="ECO:0000256" key="3">
    <source>
        <dbReference type="ARBA" id="ARBA00022679"/>
    </source>
</evidence>
<dbReference type="PANTHER" id="PTHR11129:SF3">
    <property type="entry name" value="PROTEIN PRENYLTRANSFERASE ALPHA SUBUNIT REPEAT-CONTAINING PROTEIN 1"/>
    <property type="match status" value="1"/>
</dbReference>
<dbReference type="PANTHER" id="PTHR11129">
    <property type="entry name" value="PROTEIN FARNESYLTRANSFERASE ALPHA SUBUNIT/RAB GERANYLGERANYL TRANSFERASE ALPHA SUBUNIT"/>
    <property type="match status" value="1"/>
</dbReference>
<dbReference type="Gene3D" id="1.25.40.120">
    <property type="entry name" value="Protein prenylyltransferase"/>
    <property type="match status" value="1"/>
</dbReference>
<proteinExistence type="inferred from homology"/>
<accession>A0A8E2JK48</accession>
<dbReference type="EMBL" id="KV744820">
    <property type="protein sequence ID" value="OCK85382.1"/>
    <property type="molecule type" value="Genomic_DNA"/>
</dbReference>
<keyword evidence="2" id="KW-0637">Prenyltransferase</keyword>
<reference evidence="5 6" key="1">
    <citation type="journal article" date="2016" name="Nat. Commun.">
        <title>Ectomycorrhizal ecology is imprinted in the genome of the dominant symbiotic fungus Cenococcum geophilum.</title>
        <authorList>
            <consortium name="DOE Joint Genome Institute"/>
            <person name="Peter M."/>
            <person name="Kohler A."/>
            <person name="Ohm R.A."/>
            <person name="Kuo A."/>
            <person name="Krutzmann J."/>
            <person name="Morin E."/>
            <person name="Arend M."/>
            <person name="Barry K.W."/>
            <person name="Binder M."/>
            <person name="Choi C."/>
            <person name="Clum A."/>
            <person name="Copeland A."/>
            <person name="Grisel N."/>
            <person name="Haridas S."/>
            <person name="Kipfer T."/>
            <person name="LaButti K."/>
            <person name="Lindquist E."/>
            <person name="Lipzen A."/>
            <person name="Maire R."/>
            <person name="Meier B."/>
            <person name="Mihaltcheva S."/>
            <person name="Molinier V."/>
            <person name="Murat C."/>
            <person name="Poggeler S."/>
            <person name="Quandt C.A."/>
            <person name="Sperisen C."/>
            <person name="Tritt A."/>
            <person name="Tisserant E."/>
            <person name="Crous P.W."/>
            <person name="Henrissat B."/>
            <person name="Nehls U."/>
            <person name="Egli S."/>
            <person name="Spatafora J.W."/>
            <person name="Grigoriev I.V."/>
            <person name="Martin F.M."/>
        </authorList>
    </citation>
    <scope>NUCLEOTIDE SEQUENCE [LARGE SCALE GENOMIC DNA]</scope>
    <source>
        <strain evidence="5 6">CBS 459.81</strain>
    </source>
</reference>
<keyword evidence="4" id="KW-0677">Repeat</keyword>
<gene>
    <name evidence="5" type="ORF">K432DRAFT_431648</name>
</gene>
<dbReference type="OrthoDB" id="5358702at2759"/>
<dbReference type="AlphaFoldDB" id="A0A8E2JK48"/>
<organism evidence="5 6">
    <name type="scientific">Lepidopterella palustris CBS 459.81</name>
    <dbReference type="NCBI Taxonomy" id="1314670"/>
    <lineage>
        <taxon>Eukaryota</taxon>
        <taxon>Fungi</taxon>
        <taxon>Dikarya</taxon>
        <taxon>Ascomycota</taxon>
        <taxon>Pezizomycotina</taxon>
        <taxon>Dothideomycetes</taxon>
        <taxon>Pleosporomycetidae</taxon>
        <taxon>Mytilinidiales</taxon>
        <taxon>Argynnaceae</taxon>
        <taxon>Lepidopterella</taxon>
    </lineage>
</organism>
<evidence type="ECO:0000256" key="1">
    <source>
        <dbReference type="ARBA" id="ARBA00006734"/>
    </source>
</evidence>
<evidence type="ECO:0008006" key="7">
    <source>
        <dbReference type="Google" id="ProtNLM"/>
    </source>
</evidence>
<comment type="similarity">
    <text evidence="1">Belongs to the protein prenyltransferase subunit alpha family.</text>
</comment>
<evidence type="ECO:0000313" key="5">
    <source>
        <dbReference type="EMBL" id="OCK85382.1"/>
    </source>
</evidence>
<dbReference type="InterPro" id="IPR002088">
    <property type="entry name" value="Prenyl_trans_a"/>
</dbReference>
<evidence type="ECO:0000313" key="6">
    <source>
        <dbReference type="Proteomes" id="UP000250266"/>
    </source>
</evidence>